<feature type="transmembrane region" description="Helical" evidence="6">
    <location>
        <begin position="137"/>
        <end position="154"/>
    </location>
</feature>
<feature type="transmembrane region" description="Helical" evidence="6">
    <location>
        <begin position="107"/>
        <end position="125"/>
    </location>
</feature>
<gene>
    <name evidence="7" type="ORF">GBAR_LOCUS29914</name>
</gene>
<evidence type="ECO:0000256" key="1">
    <source>
        <dbReference type="ARBA" id="ARBA00004651"/>
    </source>
</evidence>
<evidence type="ECO:0000313" key="8">
    <source>
        <dbReference type="Proteomes" id="UP001174909"/>
    </source>
</evidence>
<keyword evidence="3 6" id="KW-0812">Transmembrane</keyword>
<comment type="subcellular location">
    <subcellularLocation>
        <location evidence="1">Cell membrane</location>
        <topology evidence="1">Multi-pass membrane protein</topology>
    </subcellularLocation>
</comment>
<evidence type="ECO:0000256" key="2">
    <source>
        <dbReference type="ARBA" id="ARBA00022475"/>
    </source>
</evidence>
<reference evidence="7" key="1">
    <citation type="submission" date="2023-03" db="EMBL/GenBank/DDBJ databases">
        <authorList>
            <person name="Steffen K."/>
            <person name="Cardenas P."/>
        </authorList>
    </citation>
    <scope>NUCLEOTIDE SEQUENCE</scope>
</reference>
<evidence type="ECO:0000313" key="7">
    <source>
        <dbReference type="EMBL" id="CAI8054831.1"/>
    </source>
</evidence>
<dbReference type="EMBL" id="CASHTH010004210">
    <property type="protein sequence ID" value="CAI8054831.1"/>
    <property type="molecule type" value="Genomic_DNA"/>
</dbReference>
<evidence type="ECO:0000256" key="5">
    <source>
        <dbReference type="ARBA" id="ARBA00023136"/>
    </source>
</evidence>
<keyword evidence="5 6" id="KW-0472">Membrane</keyword>
<evidence type="ECO:0000256" key="4">
    <source>
        <dbReference type="ARBA" id="ARBA00022989"/>
    </source>
</evidence>
<dbReference type="InterPro" id="IPR019108">
    <property type="entry name" value="Caa3_assmbl_CtaG-rel"/>
</dbReference>
<name>A0AA35TXH7_GEOBA</name>
<evidence type="ECO:0000256" key="3">
    <source>
        <dbReference type="ARBA" id="ARBA00022692"/>
    </source>
</evidence>
<feature type="transmembrane region" description="Helical" evidence="6">
    <location>
        <begin position="166"/>
        <end position="190"/>
    </location>
</feature>
<keyword evidence="4 6" id="KW-1133">Transmembrane helix</keyword>
<organism evidence="7 8">
    <name type="scientific">Geodia barretti</name>
    <name type="common">Barrett's horny sponge</name>
    <dbReference type="NCBI Taxonomy" id="519541"/>
    <lineage>
        <taxon>Eukaryota</taxon>
        <taxon>Metazoa</taxon>
        <taxon>Porifera</taxon>
        <taxon>Demospongiae</taxon>
        <taxon>Heteroscleromorpha</taxon>
        <taxon>Tetractinellida</taxon>
        <taxon>Astrophorina</taxon>
        <taxon>Geodiidae</taxon>
        <taxon>Geodia</taxon>
    </lineage>
</organism>
<keyword evidence="8" id="KW-1185">Reference proteome</keyword>
<comment type="caution">
    <text evidence="7">The sequence shown here is derived from an EMBL/GenBank/DDBJ whole genome shotgun (WGS) entry which is preliminary data.</text>
</comment>
<keyword evidence="2" id="KW-1003">Cell membrane</keyword>
<feature type="transmembrane region" description="Helical" evidence="6">
    <location>
        <begin position="218"/>
        <end position="240"/>
    </location>
</feature>
<dbReference type="AlphaFoldDB" id="A0AA35TXH7"/>
<dbReference type="GO" id="GO:0005886">
    <property type="term" value="C:plasma membrane"/>
    <property type="evidence" value="ECO:0007669"/>
    <property type="project" value="UniProtKB-SubCell"/>
</dbReference>
<sequence length="257" mass="29246">MAGLALLLGVYLVGVGPLRERYKLADHVDPRQLATFCAGIVVIFFALASPLHVLSERFLFSMHMSQHVLLTLIAPPLLVLGTPDWLIRPLLRPNWSFRVARVLTHPVTAFAAFNVVFSVWHIPALYNTSLNSEAVHALEHIMMVGTAVLMWWPLTSNLPELPRLDYPFQMGYIFILSIAQIIVFAIITFAKEPLYDFYVQAPRIWSLSPLLDQQLGGIIMKVGSGIYFLVLLIVIFYKWFNQEEAVRKLDSERTIRQ</sequence>
<dbReference type="Proteomes" id="UP001174909">
    <property type="component" value="Unassembled WGS sequence"/>
</dbReference>
<proteinExistence type="predicted"/>
<dbReference type="Pfam" id="PF09678">
    <property type="entry name" value="Caa3_CtaG"/>
    <property type="match status" value="1"/>
</dbReference>
<evidence type="ECO:0000256" key="6">
    <source>
        <dbReference type="SAM" id="Phobius"/>
    </source>
</evidence>
<accession>A0AA35TXH7</accession>
<protein>
    <submittedName>
        <fullName evidence="7">Protein CtaG</fullName>
    </submittedName>
</protein>
<feature type="transmembrane region" description="Helical" evidence="6">
    <location>
        <begin position="33"/>
        <end position="55"/>
    </location>
</feature>